<organism evidence="1">
    <name type="scientific">Anguilla anguilla</name>
    <name type="common">European freshwater eel</name>
    <name type="synonym">Muraena anguilla</name>
    <dbReference type="NCBI Taxonomy" id="7936"/>
    <lineage>
        <taxon>Eukaryota</taxon>
        <taxon>Metazoa</taxon>
        <taxon>Chordata</taxon>
        <taxon>Craniata</taxon>
        <taxon>Vertebrata</taxon>
        <taxon>Euteleostomi</taxon>
        <taxon>Actinopterygii</taxon>
        <taxon>Neopterygii</taxon>
        <taxon>Teleostei</taxon>
        <taxon>Anguilliformes</taxon>
        <taxon>Anguillidae</taxon>
        <taxon>Anguilla</taxon>
    </lineage>
</organism>
<proteinExistence type="predicted"/>
<reference evidence="1" key="2">
    <citation type="journal article" date="2015" name="Fish Shellfish Immunol.">
        <title>Early steps in the European eel (Anguilla anguilla)-Vibrio vulnificus interaction in the gills: Role of the RtxA13 toxin.</title>
        <authorList>
            <person name="Callol A."/>
            <person name="Pajuelo D."/>
            <person name="Ebbesson L."/>
            <person name="Teles M."/>
            <person name="MacKenzie S."/>
            <person name="Amaro C."/>
        </authorList>
    </citation>
    <scope>NUCLEOTIDE SEQUENCE</scope>
</reference>
<reference evidence="1" key="1">
    <citation type="submission" date="2014-11" db="EMBL/GenBank/DDBJ databases">
        <authorList>
            <person name="Amaro Gonzalez C."/>
        </authorList>
    </citation>
    <scope>NUCLEOTIDE SEQUENCE</scope>
</reference>
<evidence type="ECO:0000313" key="1">
    <source>
        <dbReference type="EMBL" id="JAI01882.1"/>
    </source>
</evidence>
<dbReference type="AlphaFoldDB" id="A0A0E9XHI1"/>
<dbReference type="EMBL" id="GBXM01006696">
    <property type="protein sequence ID" value="JAI01882.1"/>
    <property type="molecule type" value="Transcribed_RNA"/>
</dbReference>
<sequence length="48" mass="5420">MDGHIDCTLWAGCKLQIMCTITLTVTPPLCTTHSHKQHSTCFNYVKLQ</sequence>
<name>A0A0E9XHI1_ANGAN</name>
<protein>
    <submittedName>
        <fullName evidence="1">Uncharacterized protein</fullName>
    </submittedName>
</protein>
<accession>A0A0E9XHI1</accession>